<evidence type="ECO:0000259" key="2">
    <source>
        <dbReference type="Pfam" id="PF00372"/>
    </source>
</evidence>
<proteinExistence type="evidence at transcript level"/>
<dbReference type="InterPro" id="IPR008922">
    <property type="entry name" value="Di-copper_centre_dom_sf"/>
</dbReference>
<gene>
    <name evidence="4" type="primary">Hx2</name>
</gene>
<feature type="non-terminal residue" evidence="4">
    <location>
        <position position="1"/>
    </location>
</feature>
<dbReference type="EMBL" id="JX867264">
    <property type="protein sequence ID" value="AGR40406.1"/>
    <property type="molecule type" value="mRNA"/>
</dbReference>
<dbReference type="PANTHER" id="PTHR11511">
    <property type="entry name" value="LARVAL STORAGE PROTEIN/PHENOLOXIDASE"/>
    <property type="match status" value="1"/>
</dbReference>
<dbReference type="InterPro" id="IPR013788">
    <property type="entry name" value="Hemocyanin/hexamerin"/>
</dbReference>
<dbReference type="PANTHER" id="PTHR11511:SF5">
    <property type="entry name" value="FAT-BODY PROTEIN 1-RELATED"/>
    <property type="match status" value="1"/>
</dbReference>
<evidence type="ECO:0000259" key="3">
    <source>
        <dbReference type="Pfam" id="PF03722"/>
    </source>
</evidence>
<dbReference type="InterPro" id="IPR005204">
    <property type="entry name" value="Hemocyanin_N"/>
</dbReference>
<dbReference type="InterPro" id="IPR036697">
    <property type="entry name" value="Hemocyanin_N_sf"/>
</dbReference>
<dbReference type="Pfam" id="PF00372">
    <property type="entry name" value="Hemocyanin_M"/>
    <property type="match status" value="1"/>
</dbReference>
<dbReference type="SUPFAM" id="SSF48056">
    <property type="entry name" value="Di-copper centre-containing domain"/>
    <property type="match status" value="1"/>
</dbReference>
<dbReference type="Gene3D" id="1.20.1370.10">
    <property type="entry name" value="Hemocyanin, N-terminal domain"/>
    <property type="match status" value="1"/>
</dbReference>
<organism evidence="4">
    <name type="scientific">Occasjapyx japonicus</name>
    <dbReference type="NCBI Taxonomy" id="289462"/>
    <lineage>
        <taxon>Eukaryota</taxon>
        <taxon>Metazoa</taxon>
        <taxon>Ecdysozoa</taxon>
        <taxon>Arthropoda</taxon>
        <taxon>Hexapoda</taxon>
        <taxon>Diplura</taxon>
        <taxon>Dicellurata</taxon>
        <taxon>Japygoidea</taxon>
        <taxon>Japygidae</taxon>
        <taxon>Japyginae</taxon>
        <taxon>Occasjapyx</taxon>
    </lineage>
</organism>
<accession>A0A067XP65</accession>
<feature type="non-terminal residue" evidence="4">
    <location>
        <position position="263"/>
    </location>
</feature>
<sequence>IADQGFLDRQHAIYKLLMRPHQLIEDPELREIAYNYNPYHHYNYYNVPQHLIQKYVEQVEQGQILPRGVIFNVLDDAHRQEMMTLFQLLHQAKDWETFHQTAAWARQRVNEYMFVYAYTTALLHRQDTQDFKIPATYEILPGNYINHDVLRQALRNEMGQNRWAIPMTFAYKYYNPEQRYVAYHAEDVGMGQLHDLFHKQFPFWNCQNQERQGELFHHFIQQTLARYNQARLSSNLPLVERMHYFQHHRQQPFYYPNGEYEYG</sequence>
<protein>
    <submittedName>
        <fullName evidence="4">Hexamerin 2</fullName>
    </submittedName>
</protein>
<reference evidence="4" key="1">
    <citation type="journal article" date="2014" name="Insect Biochem. Mol. Biol.">
        <title>Evolutionary implications of dipluran hexamerins.</title>
        <authorList>
            <person name="Xie W."/>
            <person name="Luan Y.X."/>
        </authorList>
    </citation>
    <scope>NUCLEOTIDE SEQUENCE</scope>
</reference>
<dbReference type="SUPFAM" id="SSF48050">
    <property type="entry name" value="Hemocyanin, N-terminal domain"/>
    <property type="match status" value="1"/>
</dbReference>
<name>A0A067XP65_9HEXA</name>
<dbReference type="Pfam" id="PF03722">
    <property type="entry name" value="Hemocyanin_N"/>
    <property type="match status" value="1"/>
</dbReference>
<evidence type="ECO:0000313" key="4">
    <source>
        <dbReference type="EMBL" id="AGR40406.1"/>
    </source>
</evidence>
<feature type="domain" description="Hemocyanin middle" evidence="2">
    <location>
        <begin position="135"/>
        <end position="260"/>
    </location>
</feature>
<evidence type="ECO:0000256" key="1">
    <source>
        <dbReference type="ARBA" id="ARBA00022761"/>
    </source>
</evidence>
<keyword evidence="1" id="KW-0758">Storage protein</keyword>
<dbReference type="InterPro" id="IPR000896">
    <property type="entry name" value="Hemocyanin/hexamerin_mid_dom"/>
</dbReference>
<feature type="domain" description="Hemocyanin N-terminal" evidence="3">
    <location>
        <begin position="6"/>
        <end position="129"/>
    </location>
</feature>
<dbReference type="Gene3D" id="1.10.1280.10">
    <property type="entry name" value="Di-copper center containing domain from catechol oxidase"/>
    <property type="match status" value="1"/>
</dbReference>
<dbReference type="AlphaFoldDB" id="A0A067XP65"/>
<dbReference type="GO" id="GO:0045735">
    <property type="term" value="F:nutrient reservoir activity"/>
    <property type="evidence" value="ECO:0007669"/>
    <property type="project" value="UniProtKB-KW"/>
</dbReference>